<dbReference type="InterPro" id="IPR038109">
    <property type="entry name" value="DNA_bind_recomb_sf"/>
</dbReference>
<dbReference type="InterPro" id="IPR011109">
    <property type="entry name" value="DNA_bind_recombinase_dom"/>
</dbReference>
<feature type="domain" description="Resolvase/invertase-type recombinase catalytic" evidence="2">
    <location>
        <begin position="16"/>
        <end position="163"/>
    </location>
</feature>
<protein>
    <submittedName>
        <fullName evidence="4">Recombinase family protein</fullName>
    </submittedName>
</protein>
<dbReference type="Proteomes" id="UP001206548">
    <property type="component" value="Unassembled WGS sequence"/>
</dbReference>
<dbReference type="PANTHER" id="PTHR30461">
    <property type="entry name" value="DNA-INVERTASE FROM LAMBDOID PROPHAGE"/>
    <property type="match status" value="1"/>
</dbReference>
<feature type="region of interest" description="Disordered" evidence="1">
    <location>
        <begin position="369"/>
        <end position="401"/>
    </location>
</feature>
<dbReference type="CDD" id="cd00338">
    <property type="entry name" value="Ser_Recombinase"/>
    <property type="match status" value="1"/>
</dbReference>
<evidence type="ECO:0000259" key="3">
    <source>
        <dbReference type="PROSITE" id="PS51737"/>
    </source>
</evidence>
<dbReference type="SMART" id="SM00857">
    <property type="entry name" value="Resolvase"/>
    <property type="match status" value="1"/>
</dbReference>
<dbReference type="Pfam" id="PF07508">
    <property type="entry name" value="Recombinase"/>
    <property type="match status" value="1"/>
</dbReference>
<dbReference type="Gene3D" id="3.90.1750.20">
    <property type="entry name" value="Putative Large Serine Recombinase, Chain B, Domain 2"/>
    <property type="match status" value="1"/>
</dbReference>
<organism evidence="4 5">
    <name type="scientific">Streptococcus sciuri</name>
    <dbReference type="NCBI Taxonomy" id="2973939"/>
    <lineage>
        <taxon>Bacteria</taxon>
        <taxon>Bacillati</taxon>
        <taxon>Bacillota</taxon>
        <taxon>Bacilli</taxon>
        <taxon>Lactobacillales</taxon>
        <taxon>Streptococcaceae</taxon>
        <taxon>Streptococcus</taxon>
    </lineage>
</organism>
<dbReference type="SUPFAM" id="SSF53041">
    <property type="entry name" value="Resolvase-like"/>
    <property type="match status" value="1"/>
</dbReference>
<gene>
    <name evidence="4" type="ORF">NXS10_00935</name>
</gene>
<dbReference type="Pfam" id="PF00239">
    <property type="entry name" value="Resolvase"/>
    <property type="match status" value="1"/>
</dbReference>
<proteinExistence type="predicted"/>
<comment type="caution">
    <text evidence="4">The sequence shown here is derived from an EMBL/GenBank/DDBJ whole genome shotgun (WGS) entry which is preliminary data.</text>
</comment>
<name>A0ABT2F6T0_9STRE</name>
<dbReference type="EMBL" id="JANUXX010000001">
    <property type="protein sequence ID" value="MCS4487545.1"/>
    <property type="molecule type" value="Genomic_DNA"/>
</dbReference>
<reference evidence="4 5" key="1">
    <citation type="journal article" date="2023" name="Int. J. Syst. Evol. Microbiol.">
        <title>Streptococcus sciuri sp. nov., Staphylococcus marylandisciuri sp. nov. and Staphylococcus americanisciuri sp. nov., isolated from faeces of eastern grey squirrel (Sciurus carolinensis).</title>
        <authorList>
            <person name="Volokhov D.V."/>
            <person name="Zagorodnyaya T.A."/>
            <person name="Furtak V.A."/>
            <person name="Nattanmai G."/>
            <person name="Randall L."/>
            <person name="Jose S."/>
            <person name="Gao Y."/>
            <person name="Eisenberg T."/>
            <person name="Delmonte P."/>
            <person name="Blom J."/>
            <person name="Mitchell K.K."/>
        </authorList>
    </citation>
    <scope>NUCLEOTIDE SEQUENCE [LARGE SCALE GENOMIC DNA]</scope>
    <source>
        <strain evidence="4 5">SQ9-PEA</strain>
    </source>
</reference>
<dbReference type="InterPro" id="IPR036162">
    <property type="entry name" value="Resolvase-like_N_sf"/>
</dbReference>
<dbReference type="Gene3D" id="3.40.50.1390">
    <property type="entry name" value="Resolvase, N-terminal catalytic domain"/>
    <property type="match status" value="1"/>
</dbReference>
<dbReference type="Pfam" id="PF13408">
    <property type="entry name" value="Zn_ribbon_recom"/>
    <property type="match status" value="1"/>
</dbReference>
<evidence type="ECO:0000256" key="1">
    <source>
        <dbReference type="SAM" id="MobiDB-lite"/>
    </source>
</evidence>
<evidence type="ECO:0000313" key="4">
    <source>
        <dbReference type="EMBL" id="MCS4487545.1"/>
    </source>
</evidence>
<dbReference type="PANTHER" id="PTHR30461:SF23">
    <property type="entry name" value="DNA RECOMBINASE-RELATED"/>
    <property type="match status" value="1"/>
</dbReference>
<accession>A0ABT2F6T0</accession>
<dbReference type="PROSITE" id="PS51737">
    <property type="entry name" value="RECOMBINASE_DNA_BIND"/>
    <property type="match status" value="1"/>
</dbReference>
<dbReference type="PROSITE" id="PS51736">
    <property type="entry name" value="RECOMBINASES_3"/>
    <property type="match status" value="1"/>
</dbReference>
<dbReference type="InterPro" id="IPR025827">
    <property type="entry name" value="Zn_ribbon_recom_dom"/>
</dbReference>
<dbReference type="RefSeq" id="WP_259136673.1">
    <property type="nucleotide sequence ID" value="NZ_JANUXX010000001.1"/>
</dbReference>
<dbReference type="InterPro" id="IPR006119">
    <property type="entry name" value="Resolv_N"/>
</dbReference>
<keyword evidence="5" id="KW-1185">Reference proteome</keyword>
<sequence length="413" mass="47751">MGITVIQAKTNQKKQRVCAYVRVSTMNSRQLDSLGNQKVAFERLYSHREDVDFLGVYSDKGISGSKEERPYFQAMLEECRKGHIDLIHTKSISRFARNTLTVLEVSRELKTLGVDIFFEEQNIHTLSSEGEVMLSVLASLAEEELRSMSANQHWAFQKKFQRGELIINTKRFLGYDVNESGELIINEREAEIVRRIYQLYLSGMGMHRIAKLFNKEGVPTVTGGRWHDTTIKNILSNEKYKGSALLQKYFHDGVHGPKRLNQGQLTQYLIEDNHEAIVSIEDWQKVQDRMGRGTWNRDTNRCYPFTSMLKCQYCGSTLKRQISYKKQIVWCCSKYIKEGKSSCQGMRVAEKAIAHWTLRKPVTVLERRENGQKHYDYSSQEGGRQYYEQDPTQNQGGSLLSGIHRPRRTAIKL</sequence>
<evidence type="ECO:0000259" key="2">
    <source>
        <dbReference type="PROSITE" id="PS51736"/>
    </source>
</evidence>
<evidence type="ECO:0000313" key="5">
    <source>
        <dbReference type="Proteomes" id="UP001206548"/>
    </source>
</evidence>
<dbReference type="InterPro" id="IPR050639">
    <property type="entry name" value="SSR_resolvase"/>
</dbReference>
<feature type="domain" description="Recombinase" evidence="3">
    <location>
        <begin position="172"/>
        <end position="296"/>
    </location>
</feature>